<evidence type="ECO:0000256" key="5">
    <source>
        <dbReference type="ARBA" id="ARBA00022723"/>
    </source>
</evidence>
<keyword evidence="9 13" id="KW-0067">ATP-binding</keyword>
<feature type="binding site" evidence="13">
    <location>
        <position position="297"/>
    </location>
    <ligand>
        <name>Zn(2+)</name>
        <dbReference type="ChEBI" id="CHEBI:29105"/>
    </ligand>
</feature>
<dbReference type="AlphaFoldDB" id="A0AAW1U8H4"/>
<feature type="active site" description="Cysteine persulfide intermediate; for sulfurtransferase activity" evidence="13">
    <location>
        <position position="399"/>
    </location>
</feature>
<evidence type="ECO:0000256" key="8">
    <source>
        <dbReference type="ARBA" id="ARBA00022833"/>
    </source>
</evidence>
<organism evidence="17 18">
    <name type="scientific">Henosepilachna vigintioctopunctata</name>
    <dbReference type="NCBI Taxonomy" id="420089"/>
    <lineage>
        <taxon>Eukaryota</taxon>
        <taxon>Metazoa</taxon>
        <taxon>Ecdysozoa</taxon>
        <taxon>Arthropoda</taxon>
        <taxon>Hexapoda</taxon>
        <taxon>Insecta</taxon>
        <taxon>Pterygota</taxon>
        <taxon>Neoptera</taxon>
        <taxon>Endopterygota</taxon>
        <taxon>Coleoptera</taxon>
        <taxon>Polyphaga</taxon>
        <taxon>Cucujiformia</taxon>
        <taxon>Coccinelloidea</taxon>
        <taxon>Coccinellidae</taxon>
        <taxon>Epilachninae</taxon>
        <taxon>Epilachnini</taxon>
        <taxon>Henosepilachna</taxon>
    </lineage>
</organism>
<dbReference type="HAMAP" id="MF_03049">
    <property type="entry name" value="MOCS3_Uba4"/>
    <property type="match status" value="1"/>
</dbReference>
<evidence type="ECO:0000256" key="12">
    <source>
        <dbReference type="ARBA" id="ARBA00038334"/>
    </source>
</evidence>
<evidence type="ECO:0000313" key="17">
    <source>
        <dbReference type="EMBL" id="KAK9879229.1"/>
    </source>
</evidence>
<dbReference type="GO" id="GO:0006777">
    <property type="term" value="P:Mo-molybdopterin cofactor biosynthetic process"/>
    <property type="evidence" value="ECO:0007669"/>
    <property type="project" value="UniProtKB-UniRule"/>
</dbReference>
<dbReference type="GO" id="GO:0004301">
    <property type="term" value="F:epoxide hydrolase activity"/>
    <property type="evidence" value="ECO:0007669"/>
    <property type="project" value="UniProtKB-ARBA"/>
</dbReference>
<comment type="similarity">
    <text evidence="12">Belongs to the AB hydrolase superfamily. Epoxide hydrolase family.</text>
</comment>
<name>A0AAW1U8H4_9CUCU</name>
<keyword evidence="8 13" id="KW-0862">Zinc</keyword>
<dbReference type="EC" id="2.7.7.-" evidence="13"/>
<dbReference type="Proteomes" id="UP001431783">
    <property type="component" value="Unassembled WGS sequence"/>
</dbReference>
<dbReference type="SMART" id="SM00450">
    <property type="entry name" value="RHOD"/>
    <property type="match status" value="1"/>
</dbReference>
<keyword evidence="15" id="KW-0812">Transmembrane</keyword>
<dbReference type="PROSITE" id="PS50206">
    <property type="entry name" value="RHODANESE_3"/>
    <property type="match status" value="1"/>
</dbReference>
<dbReference type="Gene3D" id="3.40.250.10">
    <property type="entry name" value="Rhodanese-like domain"/>
    <property type="match status" value="1"/>
</dbReference>
<evidence type="ECO:0000256" key="10">
    <source>
        <dbReference type="ARBA" id="ARBA00023150"/>
    </source>
</evidence>
<keyword evidence="7" id="KW-0378">Hydrolase</keyword>
<keyword evidence="18" id="KW-1185">Reference proteome</keyword>
<dbReference type="EC" id="2.8.1.-" evidence="13"/>
<feature type="binding site" evidence="13">
    <location>
        <position position="108"/>
    </location>
    <ligand>
        <name>ATP</name>
        <dbReference type="ChEBI" id="CHEBI:30616"/>
    </ligand>
</feature>
<evidence type="ECO:0000256" key="13">
    <source>
        <dbReference type="HAMAP-Rule" id="MF_03049"/>
    </source>
</evidence>
<feature type="binding site" evidence="13">
    <location>
        <position position="222"/>
    </location>
    <ligand>
        <name>Zn(2+)</name>
        <dbReference type="ChEBI" id="CHEBI:29105"/>
    </ligand>
</feature>
<feature type="binding site" evidence="13">
    <location>
        <begin position="178"/>
        <end position="179"/>
    </location>
    <ligand>
        <name>ATP</name>
        <dbReference type="ChEBI" id="CHEBI:30616"/>
    </ligand>
</feature>
<feature type="domain" description="Rhodanese" evidence="16">
    <location>
        <begin position="341"/>
        <end position="414"/>
    </location>
</feature>
<dbReference type="GO" id="GO:0005829">
    <property type="term" value="C:cytosol"/>
    <property type="evidence" value="ECO:0007669"/>
    <property type="project" value="UniProtKB-SubCell"/>
</dbReference>
<dbReference type="InterPro" id="IPR001763">
    <property type="entry name" value="Rhodanese-like_dom"/>
</dbReference>
<dbReference type="InterPro" id="IPR000073">
    <property type="entry name" value="AB_hydrolase_1"/>
</dbReference>
<protein>
    <recommendedName>
        <fullName evidence="13">Adenylyltransferase and sulfurtransferase MOCS3 homolog</fullName>
    </recommendedName>
    <alternativeName>
        <fullName evidence="13">UBA4 homolog</fullName>
    </alternativeName>
    <alternativeName>
        <fullName evidence="13">Ubiquitin-like protein activator 4 homolog</fullName>
    </alternativeName>
    <domain>
        <recommendedName>
            <fullName evidence="13">Adenylyltransferase</fullName>
            <ecNumber evidence="13">2.7.7.-</ecNumber>
        </recommendedName>
    </domain>
    <domain>
        <recommendedName>
            <fullName evidence="13">Sulfurtransferase</fullName>
            <ecNumber evidence="13">2.8.1.-</ecNumber>
        </recommendedName>
    </domain>
</protein>
<dbReference type="SUPFAM" id="SSF53474">
    <property type="entry name" value="alpha/beta-Hydrolases"/>
    <property type="match status" value="1"/>
</dbReference>
<proteinExistence type="inferred from homology"/>
<dbReference type="GO" id="GO:0005524">
    <property type="term" value="F:ATP binding"/>
    <property type="evidence" value="ECO:0007669"/>
    <property type="project" value="UniProtKB-KW"/>
</dbReference>
<dbReference type="Gene3D" id="3.40.50.1820">
    <property type="entry name" value="alpha/beta hydrolase"/>
    <property type="match status" value="1"/>
</dbReference>
<comment type="cofactor">
    <cofactor evidence="13">
        <name>Zn(2+)</name>
        <dbReference type="ChEBI" id="CHEBI:29105"/>
    </cofactor>
    <text evidence="13">Binds 1 zinc ion per subunit.</text>
</comment>
<evidence type="ECO:0000256" key="3">
    <source>
        <dbReference type="ARBA" id="ARBA00022679"/>
    </source>
</evidence>
<feature type="binding site" evidence="13">
    <location>
        <position position="87"/>
    </location>
    <ligand>
        <name>ATP</name>
        <dbReference type="ChEBI" id="CHEBI:30616"/>
    </ligand>
</feature>
<evidence type="ECO:0000313" key="18">
    <source>
        <dbReference type="Proteomes" id="UP001431783"/>
    </source>
</evidence>
<evidence type="ECO:0000256" key="6">
    <source>
        <dbReference type="ARBA" id="ARBA00022741"/>
    </source>
</evidence>
<dbReference type="Pfam" id="PF00561">
    <property type="entry name" value="Abhydrolase_1"/>
    <property type="match status" value="1"/>
</dbReference>
<keyword evidence="3 13" id="KW-0808">Transferase</keyword>
<feature type="binding site" evidence="13">
    <location>
        <position position="294"/>
    </location>
    <ligand>
        <name>Zn(2+)</name>
        <dbReference type="ChEBI" id="CHEBI:29105"/>
    </ligand>
</feature>
<dbReference type="InterPro" id="IPR029058">
    <property type="entry name" value="AB_hydrolase_fold"/>
</dbReference>
<keyword evidence="15" id="KW-0472">Membrane</keyword>
<dbReference type="InterPro" id="IPR000639">
    <property type="entry name" value="Epox_hydrolase-like"/>
</dbReference>
<comment type="subcellular location">
    <subcellularLocation>
        <location evidence="1">Cytoplasm</location>
        <location evidence="1">Cytosol</location>
    </subcellularLocation>
</comment>
<evidence type="ECO:0000256" key="14">
    <source>
        <dbReference type="SAM" id="Coils"/>
    </source>
</evidence>
<dbReference type="GO" id="GO:0046872">
    <property type="term" value="F:metal ion binding"/>
    <property type="evidence" value="ECO:0007669"/>
    <property type="project" value="UniProtKB-KW"/>
</dbReference>
<feature type="transmembrane region" description="Helical" evidence="15">
    <location>
        <begin position="80"/>
        <end position="107"/>
    </location>
</feature>
<keyword evidence="14" id="KW-0175">Coiled coil</keyword>
<evidence type="ECO:0000259" key="16">
    <source>
        <dbReference type="PROSITE" id="PS50206"/>
    </source>
</evidence>
<evidence type="ECO:0000256" key="9">
    <source>
        <dbReference type="ARBA" id="ARBA00022840"/>
    </source>
</evidence>
<dbReference type="GO" id="GO:0002143">
    <property type="term" value="P:tRNA wobble position uridine thiolation"/>
    <property type="evidence" value="ECO:0007669"/>
    <property type="project" value="InterPro"/>
</dbReference>
<evidence type="ECO:0000256" key="11">
    <source>
        <dbReference type="ARBA" id="ARBA00023268"/>
    </source>
</evidence>
<feature type="binding site" evidence="13">
    <location>
        <begin position="115"/>
        <end position="119"/>
    </location>
    <ligand>
        <name>ATP</name>
        <dbReference type="ChEBI" id="CHEBI:30616"/>
    </ligand>
</feature>
<keyword evidence="11 13" id="KW-0511">Multifunctional enzyme</keyword>
<comment type="caution">
    <text evidence="17">The sequence shown here is derived from an EMBL/GenBank/DDBJ whole genome shotgun (WGS) entry which is preliminary data.</text>
</comment>
<dbReference type="CDD" id="cd00757">
    <property type="entry name" value="ThiF_MoeB_HesA_family"/>
    <property type="match status" value="1"/>
</dbReference>
<dbReference type="EMBL" id="JARQZJ010000061">
    <property type="protein sequence ID" value="KAK9879229.1"/>
    <property type="molecule type" value="Genomic_DNA"/>
</dbReference>
<dbReference type="InterPro" id="IPR036873">
    <property type="entry name" value="Rhodanese-like_dom_sf"/>
</dbReference>
<dbReference type="InterPro" id="IPR035985">
    <property type="entry name" value="Ubiquitin-activating_enz"/>
</dbReference>
<feature type="binding site" evidence="13">
    <location>
        <position position="132"/>
    </location>
    <ligand>
        <name>ATP</name>
        <dbReference type="ChEBI" id="CHEBI:30616"/>
    </ligand>
</feature>
<feature type="active site" description="Glycyl thioester intermediate; for adenylyltransferase activity" evidence="13">
    <location>
        <position position="236"/>
    </location>
</feature>
<feature type="binding site" evidence="13">
    <location>
        <position position="219"/>
    </location>
    <ligand>
        <name>Zn(2+)</name>
        <dbReference type="ChEBI" id="CHEBI:29105"/>
    </ligand>
</feature>
<evidence type="ECO:0000256" key="2">
    <source>
        <dbReference type="ARBA" id="ARBA00022490"/>
    </source>
</evidence>
<sequence>MALNKESEIDKLKQQITELKSQLFQKEDLLRKLQQEDLGKKNMCMYSTGLSTDEVSRYSRQMLVPEIGFKGQMRLKKASVLIVGIGGLGCPAALYLAAAGVGTITLLDYDEVDITNLHRQILHSEESLGTPKVDSALRVLQSINSNIKIITSNTVADSKSLQDFITTNKYDVVLDGSDNVATRYLLNDICVLNKLPLVSGSALKMEGQLTVYNYNDGPCYRCLFPTPPSPNTVTNCGDGGVLGPVPGTIGVLQALETIKILTEVDGVLSGRLMIFDASTSSFLNVKLRKKMENCDICGLDPKIKELIDYEQFCGSKAHDKVIDMTIQSDIEHISALELSNLDENSVVFDVRPSAEYEFCKLPNTINLPYTQIINNKNLDEITKVLDSHKSSVSKVYFLCRRGNDSQRAIYYLKEEVYILIPNMLIHHFPYIEAVSIKMHYVEAGDPTHPLVLLLHGFPDFWLGWRHQIPVLAEEFRVVAVDLKGFGDSDKPSWRRSYRIDVILEELRQLISTFGVSGCIVVGHDLGALIGWYFAYRNPSVVDKFVAVSCPHPNIYCNISSNKWLNCVQLPYLPEIDALKQDVRIISDYHKHLPLNYLDAYKYSFSRKVDWSGPLNYYRNLPFNKISENQDEPMEVRTILITGSKDDMVSLESVVKSTDYCDRARVKIIDNAGHFPHQEKPEEFNTILMKCLRRRKTLDRSPSKGLMDKMLGAVSSTVKYGNSVLGSVHRRSVVSDLTH</sequence>
<comment type="pathway">
    <text evidence="13">tRNA modification; 5-methoxycarbonylmethyl-2-thiouridine-tRNA biosynthesis.</text>
</comment>
<dbReference type="GO" id="GO:0070566">
    <property type="term" value="F:adenylyltransferase activity"/>
    <property type="evidence" value="ECO:0007669"/>
    <property type="project" value="InterPro"/>
</dbReference>
<evidence type="ECO:0000256" key="4">
    <source>
        <dbReference type="ARBA" id="ARBA00022694"/>
    </source>
</evidence>
<dbReference type="GO" id="GO:0016783">
    <property type="term" value="F:sulfurtransferase activity"/>
    <property type="evidence" value="ECO:0007669"/>
    <property type="project" value="UniProtKB-UniRule"/>
</dbReference>
<dbReference type="NCBIfam" id="NF004281">
    <property type="entry name" value="PRK05690.1"/>
    <property type="match status" value="1"/>
</dbReference>
<evidence type="ECO:0000256" key="15">
    <source>
        <dbReference type="SAM" id="Phobius"/>
    </source>
</evidence>
<accession>A0AAW1U8H4</accession>
<dbReference type="PRINTS" id="PR00111">
    <property type="entry name" value="ABHYDROLASE"/>
</dbReference>
<dbReference type="SUPFAM" id="SSF69572">
    <property type="entry name" value="Activating enzymes of the ubiquitin-like proteins"/>
    <property type="match status" value="1"/>
</dbReference>
<keyword evidence="2 13" id="KW-0963">Cytoplasm</keyword>
<dbReference type="Pfam" id="PF00581">
    <property type="entry name" value="Rhodanese"/>
    <property type="match status" value="1"/>
</dbReference>
<feature type="coiled-coil region" evidence="14">
    <location>
        <begin position="2"/>
        <end position="36"/>
    </location>
</feature>
<comment type="similarity">
    <text evidence="13">In the N-terminal section; belongs to the HesA/MoeB/ThiF family. UBA4 subfamily.</text>
</comment>
<dbReference type="Gene3D" id="3.40.50.720">
    <property type="entry name" value="NAD(P)-binding Rossmann-like Domain"/>
    <property type="match status" value="1"/>
</dbReference>
<dbReference type="InterPro" id="IPR028885">
    <property type="entry name" value="MOCS3/Uba4"/>
</dbReference>
<comment type="function">
    <text evidence="13">Plays a central role in 2-thiolation of mcm(5)S(2)U at tRNA wobble positions of cytosolic tRNA(Lys), tRNA(Glu) and tRNA(Gln). Acts by mediating the C-terminal thiocarboxylation of the sulfur carrier URM1. Its N-terminus first activates URM1 as acyl-adenylate (-COAMP), then the persulfide sulfur on the catalytic cysteine is transferred to URM1 to form thiocarboxylation (-COSH) of its C-terminus. The reaction probably involves hydrogen sulfide that is generated from the persulfide intermediate and that acts as nucleophile towards URM1. Subsequently, a transient disulfide bond is formed. Does not use thiosulfate as sulfur donor; NFS1 probably acting as a sulfur donor for thiocarboxylation reactions.</text>
</comment>
<reference evidence="17 18" key="1">
    <citation type="submission" date="2023-03" db="EMBL/GenBank/DDBJ databases">
        <title>Genome insight into feeding habits of ladybird beetles.</title>
        <authorList>
            <person name="Li H.-S."/>
            <person name="Huang Y.-H."/>
            <person name="Pang H."/>
        </authorList>
    </citation>
    <scope>NUCLEOTIDE SEQUENCE [LARGE SCALE GENOMIC DNA]</scope>
    <source>
        <strain evidence="17">SYSU_2023b</strain>
        <tissue evidence="17">Whole body</tissue>
    </source>
</reference>
<keyword evidence="10 13" id="KW-0501">Molybdenum cofactor biosynthesis</keyword>
<keyword evidence="4 13" id="KW-0819">tRNA processing</keyword>
<evidence type="ECO:0000256" key="7">
    <source>
        <dbReference type="ARBA" id="ARBA00022801"/>
    </source>
</evidence>
<keyword evidence="5 13" id="KW-0479">Metal-binding</keyword>
<dbReference type="Pfam" id="PF00899">
    <property type="entry name" value="ThiF"/>
    <property type="match status" value="1"/>
</dbReference>
<dbReference type="PRINTS" id="PR00412">
    <property type="entry name" value="EPOXHYDRLASE"/>
</dbReference>
<gene>
    <name evidence="17" type="ORF">WA026_004079</name>
</gene>
<dbReference type="PANTHER" id="PTHR43329">
    <property type="entry name" value="EPOXIDE HYDROLASE"/>
    <property type="match status" value="1"/>
</dbReference>
<dbReference type="GO" id="GO:0008641">
    <property type="term" value="F:ubiquitin-like modifier activating enzyme activity"/>
    <property type="evidence" value="ECO:0007669"/>
    <property type="project" value="InterPro"/>
</dbReference>
<dbReference type="FunFam" id="3.40.50.720:FF:000033">
    <property type="entry name" value="Adenylyltransferase and sulfurtransferase MOCS3"/>
    <property type="match status" value="1"/>
</dbReference>
<keyword evidence="6 13" id="KW-0547">Nucleotide-binding</keyword>
<dbReference type="InterPro" id="IPR000594">
    <property type="entry name" value="ThiF_NAD_FAD-bd"/>
</dbReference>
<evidence type="ECO:0000256" key="1">
    <source>
        <dbReference type="ARBA" id="ARBA00004514"/>
    </source>
</evidence>
<keyword evidence="15" id="KW-1133">Transmembrane helix</keyword>